<dbReference type="Proteomes" id="UP000824469">
    <property type="component" value="Unassembled WGS sequence"/>
</dbReference>
<accession>A0AA38CJP1</accession>
<evidence type="ECO:0000313" key="4">
    <source>
        <dbReference type="Proteomes" id="UP000824469"/>
    </source>
</evidence>
<dbReference type="EMBL" id="JAHRHJ020000010">
    <property type="protein sequence ID" value="KAH9299893.1"/>
    <property type="molecule type" value="Genomic_DNA"/>
</dbReference>
<reference evidence="3 4" key="1">
    <citation type="journal article" date="2021" name="Nat. Plants">
        <title>The Taxus genome provides insights into paclitaxel biosynthesis.</title>
        <authorList>
            <person name="Xiong X."/>
            <person name="Gou J."/>
            <person name="Liao Q."/>
            <person name="Li Y."/>
            <person name="Zhou Q."/>
            <person name="Bi G."/>
            <person name="Li C."/>
            <person name="Du R."/>
            <person name="Wang X."/>
            <person name="Sun T."/>
            <person name="Guo L."/>
            <person name="Liang H."/>
            <person name="Lu P."/>
            <person name="Wu Y."/>
            <person name="Zhang Z."/>
            <person name="Ro D.K."/>
            <person name="Shang Y."/>
            <person name="Huang S."/>
            <person name="Yan J."/>
        </authorList>
    </citation>
    <scope>NUCLEOTIDE SEQUENCE [LARGE SCALE GENOMIC DNA]</scope>
    <source>
        <strain evidence="3">Ta-2019</strain>
    </source>
</reference>
<feature type="region of interest" description="Disordered" evidence="1">
    <location>
        <begin position="303"/>
        <end position="331"/>
    </location>
</feature>
<name>A0AA38CJP1_TAXCH</name>
<comment type="caution">
    <text evidence="3">The sequence shown here is derived from an EMBL/GenBank/DDBJ whole genome shotgun (WGS) entry which is preliminary data.</text>
</comment>
<evidence type="ECO:0000256" key="1">
    <source>
        <dbReference type="SAM" id="MobiDB-lite"/>
    </source>
</evidence>
<dbReference type="PANTHER" id="PTHR33223:SF6">
    <property type="entry name" value="CCHC-TYPE DOMAIN-CONTAINING PROTEIN"/>
    <property type="match status" value="1"/>
</dbReference>
<protein>
    <recommendedName>
        <fullName evidence="2">Retrotransposon gag domain-containing protein</fullName>
    </recommendedName>
</protein>
<keyword evidence="4" id="KW-1185">Reference proteome</keyword>
<dbReference type="Pfam" id="PF03732">
    <property type="entry name" value="Retrotrans_gag"/>
    <property type="match status" value="1"/>
</dbReference>
<organism evidence="3 4">
    <name type="scientific">Taxus chinensis</name>
    <name type="common">Chinese yew</name>
    <name type="synonym">Taxus wallichiana var. chinensis</name>
    <dbReference type="NCBI Taxonomy" id="29808"/>
    <lineage>
        <taxon>Eukaryota</taxon>
        <taxon>Viridiplantae</taxon>
        <taxon>Streptophyta</taxon>
        <taxon>Embryophyta</taxon>
        <taxon>Tracheophyta</taxon>
        <taxon>Spermatophyta</taxon>
        <taxon>Pinopsida</taxon>
        <taxon>Pinidae</taxon>
        <taxon>Conifers II</taxon>
        <taxon>Cupressales</taxon>
        <taxon>Taxaceae</taxon>
        <taxon>Taxus</taxon>
    </lineage>
</organism>
<evidence type="ECO:0000259" key="2">
    <source>
        <dbReference type="Pfam" id="PF03732"/>
    </source>
</evidence>
<gene>
    <name evidence="3" type="ORF">KI387_044116</name>
</gene>
<dbReference type="InterPro" id="IPR005162">
    <property type="entry name" value="Retrotrans_gag_dom"/>
</dbReference>
<proteinExistence type="predicted"/>
<dbReference type="PANTHER" id="PTHR33223">
    <property type="entry name" value="CCHC-TYPE DOMAIN-CONTAINING PROTEIN"/>
    <property type="match status" value="1"/>
</dbReference>
<sequence>MAANVPWGNAIGPLALPARHELSRGSIKILSKFNGDGKTSLDDHISAFFTACVVLLVEYEDVAIRLFIETLHDIITDWFHYLPNGCITSWDDMKTKFENRFKTAEDEHALLAQVSQAKKEPTEPMRNFVAKFNKMVNKVLAGIHPNLDGQKYFFIKAHQPEVCYQLRRASVATLELAQSLAIEIEDDLIMAGKFKKNSLKGKSQETLNALETILTKITGAPTRLAIEAAPATNSKCDVIEESDDEIEVVEIDEEDPDSETSETAVEDLEEESNNHLFEYRSDEEDEYEEIIEDMNSQSFAIFTRSQKKDQDTTKAGDKEVSKETLKGSKIKEAPKEFKDTEVFKGQDYLKERRAFARSISY</sequence>
<evidence type="ECO:0000313" key="3">
    <source>
        <dbReference type="EMBL" id="KAH9299893.1"/>
    </source>
</evidence>
<feature type="domain" description="Retrotransposon gag" evidence="2">
    <location>
        <begin position="66"/>
        <end position="139"/>
    </location>
</feature>
<dbReference type="OMA" id="MFIDINE"/>
<dbReference type="AlphaFoldDB" id="A0AA38CJP1"/>
<feature type="compositionally biased region" description="Basic and acidic residues" evidence="1">
    <location>
        <begin position="306"/>
        <end position="331"/>
    </location>
</feature>